<dbReference type="RefSeq" id="WP_145273859.1">
    <property type="nucleotide sequence ID" value="NZ_CP036272.1"/>
</dbReference>
<evidence type="ECO:0000256" key="3">
    <source>
        <dbReference type="ARBA" id="ARBA00006171"/>
    </source>
</evidence>
<dbReference type="Gene3D" id="1.10.150.240">
    <property type="entry name" value="Putative phosphatase, domain 2"/>
    <property type="match status" value="1"/>
</dbReference>
<reference evidence="5 6" key="1">
    <citation type="submission" date="2019-02" db="EMBL/GenBank/DDBJ databases">
        <title>Deep-cultivation of Planctomycetes and their phenomic and genomic characterization uncovers novel biology.</title>
        <authorList>
            <person name="Wiegand S."/>
            <person name="Jogler M."/>
            <person name="Boedeker C."/>
            <person name="Pinto D."/>
            <person name="Vollmers J."/>
            <person name="Rivas-Marin E."/>
            <person name="Kohn T."/>
            <person name="Peeters S.H."/>
            <person name="Heuer A."/>
            <person name="Rast P."/>
            <person name="Oberbeckmann S."/>
            <person name="Bunk B."/>
            <person name="Jeske O."/>
            <person name="Meyerdierks A."/>
            <person name="Storesund J.E."/>
            <person name="Kallscheuer N."/>
            <person name="Luecker S."/>
            <person name="Lage O.M."/>
            <person name="Pohl T."/>
            <person name="Merkel B.J."/>
            <person name="Hornburger P."/>
            <person name="Mueller R.-W."/>
            <person name="Bruemmer F."/>
            <person name="Labrenz M."/>
            <person name="Spormann A.M."/>
            <person name="Op den Camp H."/>
            <person name="Overmann J."/>
            <person name="Amann R."/>
            <person name="Jetten M.S.M."/>
            <person name="Mascher T."/>
            <person name="Medema M.H."/>
            <person name="Devos D.P."/>
            <person name="Kaster A.-K."/>
            <person name="Ovreas L."/>
            <person name="Rohde M."/>
            <person name="Galperin M.Y."/>
            <person name="Jogler C."/>
        </authorList>
    </citation>
    <scope>NUCLEOTIDE SEQUENCE [LARGE SCALE GENOMIC DNA]</scope>
    <source>
        <strain evidence="5 6">SV_7m_r</strain>
    </source>
</reference>
<evidence type="ECO:0000256" key="2">
    <source>
        <dbReference type="ARBA" id="ARBA00004818"/>
    </source>
</evidence>
<sequence length="226" mass="24854">MRTLLFDIDGTLLITRRAGGQALAKAMRVEFQVQSFSTEGISFAGRTDRDLTAELLKLANLEPSIQNVGRLRRRYSQILRSAITTIPGQVLPGVTELLQQLSGKPQLALAVMTGNFPETARIKLETYGLMDYFPWLMGGDLDPVRCDMARRTKRHIESKHGVQASQDIIVIGDTTNDVKCARSIEARCLAVCTGSDDRQALQAAGADCVVQDLTDPQALQYLTESI</sequence>
<dbReference type="InterPro" id="IPR036412">
    <property type="entry name" value="HAD-like_sf"/>
</dbReference>
<protein>
    <recommendedName>
        <fullName evidence="4">phosphoglycolate phosphatase</fullName>
        <ecNumber evidence="4">3.1.3.18</ecNumber>
    </recommendedName>
</protein>
<proteinExistence type="inferred from homology"/>
<dbReference type="SFLD" id="SFLDG01129">
    <property type="entry name" value="C1.5:_HAD__Beta-PGM__Phosphata"/>
    <property type="match status" value="1"/>
</dbReference>
<dbReference type="InterPro" id="IPR023214">
    <property type="entry name" value="HAD_sf"/>
</dbReference>
<evidence type="ECO:0000256" key="4">
    <source>
        <dbReference type="ARBA" id="ARBA00013078"/>
    </source>
</evidence>
<dbReference type="OrthoDB" id="9781769at2"/>
<keyword evidence="6" id="KW-1185">Reference proteome</keyword>
<dbReference type="Pfam" id="PF00702">
    <property type="entry name" value="Hydrolase"/>
    <property type="match status" value="1"/>
</dbReference>
<gene>
    <name evidence="5" type="ORF">SV7mr_32570</name>
</gene>
<organism evidence="5 6">
    <name type="scientific">Stieleria bergensis</name>
    <dbReference type="NCBI Taxonomy" id="2528025"/>
    <lineage>
        <taxon>Bacteria</taxon>
        <taxon>Pseudomonadati</taxon>
        <taxon>Planctomycetota</taxon>
        <taxon>Planctomycetia</taxon>
        <taxon>Pirellulales</taxon>
        <taxon>Pirellulaceae</taxon>
        <taxon>Stieleria</taxon>
    </lineage>
</organism>
<dbReference type="Gene3D" id="3.40.50.1000">
    <property type="entry name" value="HAD superfamily/HAD-like"/>
    <property type="match status" value="1"/>
</dbReference>
<dbReference type="EC" id="3.1.3.18" evidence="4"/>
<dbReference type="EMBL" id="CP036272">
    <property type="protein sequence ID" value="QDT60731.1"/>
    <property type="molecule type" value="Genomic_DNA"/>
</dbReference>
<dbReference type="SUPFAM" id="SSF56784">
    <property type="entry name" value="HAD-like"/>
    <property type="match status" value="1"/>
</dbReference>
<dbReference type="PANTHER" id="PTHR43434">
    <property type="entry name" value="PHOSPHOGLYCOLATE PHOSPHATASE"/>
    <property type="match status" value="1"/>
</dbReference>
<comment type="similarity">
    <text evidence="3">Belongs to the HAD-like hydrolase superfamily. CbbY/CbbZ/Gph/YieH family.</text>
</comment>
<name>A0A517SXI1_9BACT</name>
<dbReference type="Proteomes" id="UP000315003">
    <property type="component" value="Chromosome"/>
</dbReference>
<dbReference type="AlphaFoldDB" id="A0A517SXI1"/>
<evidence type="ECO:0000313" key="5">
    <source>
        <dbReference type="EMBL" id="QDT60731.1"/>
    </source>
</evidence>
<dbReference type="InterPro" id="IPR050155">
    <property type="entry name" value="HAD-like_hydrolase_sf"/>
</dbReference>
<dbReference type="InterPro" id="IPR023198">
    <property type="entry name" value="PGP-like_dom2"/>
</dbReference>
<dbReference type="GO" id="GO:0006281">
    <property type="term" value="P:DNA repair"/>
    <property type="evidence" value="ECO:0007669"/>
    <property type="project" value="TreeGrafter"/>
</dbReference>
<evidence type="ECO:0000256" key="1">
    <source>
        <dbReference type="ARBA" id="ARBA00000830"/>
    </source>
</evidence>
<dbReference type="SFLD" id="SFLDS00003">
    <property type="entry name" value="Haloacid_Dehalogenase"/>
    <property type="match status" value="1"/>
</dbReference>
<comment type="pathway">
    <text evidence="2">Organic acid metabolism; glycolate biosynthesis; glycolate from 2-phosphoglycolate: step 1/1.</text>
</comment>
<dbReference type="PANTHER" id="PTHR43434:SF1">
    <property type="entry name" value="PHOSPHOGLYCOLATE PHOSPHATASE"/>
    <property type="match status" value="1"/>
</dbReference>
<accession>A0A517SXI1</accession>
<dbReference type="GO" id="GO:0008967">
    <property type="term" value="F:phosphoglycolate phosphatase activity"/>
    <property type="evidence" value="ECO:0007669"/>
    <property type="project" value="UniProtKB-EC"/>
</dbReference>
<evidence type="ECO:0000313" key="6">
    <source>
        <dbReference type="Proteomes" id="UP000315003"/>
    </source>
</evidence>
<comment type="catalytic activity">
    <reaction evidence="1">
        <text>2-phosphoglycolate + H2O = glycolate + phosphate</text>
        <dbReference type="Rhea" id="RHEA:14369"/>
        <dbReference type="ChEBI" id="CHEBI:15377"/>
        <dbReference type="ChEBI" id="CHEBI:29805"/>
        <dbReference type="ChEBI" id="CHEBI:43474"/>
        <dbReference type="ChEBI" id="CHEBI:58033"/>
        <dbReference type="EC" id="3.1.3.18"/>
    </reaction>
</comment>